<dbReference type="EMBL" id="CM039437">
    <property type="protein sequence ID" value="KAI4307755.1"/>
    <property type="molecule type" value="Genomic_DNA"/>
</dbReference>
<sequence length="935" mass="105325">MAAEVEHFTFGPYKIHKSQVFYTSQLSYAMVNLRPLLPVSLLSFHLETVTMEFVLKKYFGFSAFRPYQEEVIQNIIDKRDCLVVMATGSGKSLCYQVPPLVVRKTGIVVSPLISLMQDQVMALKERGIRAEYLGSAQTDRTIQTKAESGQFDILFMTPEKACLIPTSFWSNLLKVGICLFAVDEAHCISEWGHDFRVEYKKLDKLRGVLIDVPFVGLTATATEKVQVDIINSLKLENPFVSVGSFDRANLFYGVKPFNRGQHFLDGLVREISRFVATGGPTIVYCTTIKDVEQVSKFLLEVGIKAGIYHGQMDRKAREESHRLFVRDEIQVMVATVAFGMGIDKPNIRQVIHYGCPKSIESYYQESGRCGRDGIASVCWLYYTRSDFAKGDFYCGEIQSEDQRKAVRKSLEAAEHYCLLATCRRKFLLEYFGEKISTDRCGNCDNCITSKKERDMSREAFLLMACIQSCKGNWGLNMPIDILRGSRAKKIIDAQFDKLPLHGLGKAYPANWWKALGQQLKSRGYLKETVNDVYRFISVTSKGDKFLASSTPDNQPPLVLPVTAEMVDDEENTTEQEENKTLATSEFEGFSEAERQFYQMILEERLKLARSIGTAPYAICGDQTIKKIALTRPSTKARLANIDGVNQHLVTRHGDHFLQVILQLSQQLNLTLDGEANLQTTTVRKVSPLTNVRKKMTPAKLEAWKMWHEDGLSVQMIANHTGRAAPIKEQTVIEYLLEAAQEGLPFDWTRFGEMIGLTHEIISKIQAAILKVGSTEKLKPIKNELPEDISYAHIKTYLTMQNLEKSPEAEGGAHTTEKDELINSSSDSSLPPLRTHGTPSGPVNDCRAQNHLPSVCEEELPRKHQKVSEPEEGNPIKLKATESSLVGWLKNHDEGVTLLDILQHFSGSSEDSVVELLDCLESDFFVYKKNGVYRLM</sequence>
<name>A0ACB9LDY2_BAUVA</name>
<protein>
    <submittedName>
        <fullName evidence="1">Uncharacterized protein</fullName>
    </submittedName>
</protein>
<accession>A0ACB9LDY2</accession>
<dbReference type="Proteomes" id="UP000828941">
    <property type="component" value="Chromosome 12"/>
</dbReference>
<organism evidence="1 2">
    <name type="scientific">Bauhinia variegata</name>
    <name type="common">Purple orchid tree</name>
    <name type="synonym">Phanera variegata</name>
    <dbReference type="NCBI Taxonomy" id="167791"/>
    <lineage>
        <taxon>Eukaryota</taxon>
        <taxon>Viridiplantae</taxon>
        <taxon>Streptophyta</taxon>
        <taxon>Embryophyta</taxon>
        <taxon>Tracheophyta</taxon>
        <taxon>Spermatophyta</taxon>
        <taxon>Magnoliopsida</taxon>
        <taxon>eudicotyledons</taxon>
        <taxon>Gunneridae</taxon>
        <taxon>Pentapetalae</taxon>
        <taxon>rosids</taxon>
        <taxon>fabids</taxon>
        <taxon>Fabales</taxon>
        <taxon>Fabaceae</taxon>
        <taxon>Cercidoideae</taxon>
        <taxon>Cercideae</taxon>
        <taxon>Bauhiniinae</taxon>
        <taxon>Bauhinia</taxon>
    </lineage>
</organism>
<evidence type="ECO:0000313" key="1">
    <source>
        <dbReference type="EMBL" id="KAI4307755.1"/>
    </source>
</evidence>
<comment type="caution">
    <text evidence="1">The sequence shown here is derived from an EMBL/GenBank/DDBJ whole genome shotgun (WGS) entry which is preliminary data.</text>
</comment>
<reference evidence="1 2" key="1">
    <citation type="journal article" date="2022" name="DNA Res.">
        <title>Chromosomal-level genome assembly of the orchid tree Bauhinia variegata (Leguminosae; Cercidoideae) supports the allotetraploid origin hypothesis of Bauhinia.</title>
        <authorList>
            <person name="Zhong Y."/>
            <person name="Chen Y."/>
            <person name="Zheng D."/>
            <person name="Pang J."/>
            <person name="Liu Y."/>
            <person name="Luo S."/>
            <person name="Meng S."/>
            <person name="Qian L."/>
            <person name="Wei D."/>
            <person name="Dai S."/>
            <person name="Zhou R."/>
        </authorList>
    </citation>
    <scope>NUCLEOTIDE SEQUENCE [LARGE SCALE GENOMIC DNA]</scope>
    <source>
        <strain evidence="1">BV-YZ2020</strain>
    </source>
</reference>
<keyword evidence="2" id="KW-1185">Reference proteome</keyword>
<evidence type="ECO:0000313" key="2">
    <source>
        <dbReference type="Proteomes" id="UP000828941"/>
    </source>
</evidence>
<gene>
    <name evidence="1" type="ORF">L6164_030904</name>
</gene>
<proteinExistence type="predicted"/>